<keyword evidence="3" id="KW-1185">Reference proteome</keyword>
<evidence type="ECO:0000313" key="3">
    <source>
        <dbReference type="Proteomes" id="UP001168990"/>
    </source>
</evidence>
<name>A0AA39KXC6_9HYME</name>
<accession>A0AA39KXC6</accession>
<dbReference type="AlphaFoldDB" id="A0AA39KXC6"/>
<organism evidence="2 3">
    <name type="scientific">Microctonus aethiopoides</name>
    <dbReference type="NCBI Taxonomy" id="144406"/>
    <lineage>
        <taxon>Eukaryota</taxon>
        <taxon>Metazoa</taxon>
        <taxon>Ecdysozoa</taxon>
        <taxon>Arthropoda</taxon>
        <taxon>Hexapoda</taxon>
        <taxon>Insecta</taxon>
        <taxon>Pterygota</taxon>
        <taxon>Neoptera</taxon>
        <taxon>Endopterygota</taxon>
        <taxon>Hymenoptera</taxon>
        <taxon>Apocrita</taxon>
        <taxon>Ichneumonoidea</taxon>
        <taxon>Braconidae</taxon>
        <taxon>Euphorinae</taxon>
        <taxon>Microctonus</taxon>
    </lineage>
</organism>
<sequence length="224" mass="25224">MDRKGSKNDKSWKSRASRDSKKYNRPRNKYEIEKGEDIAPKQRMSASKRKISQDTEYDNVSASTDFEKTDKNDNGDKPIKITPLLTAPLTQLSPDAGPTIIQHEAVTAYNPVNKEVSDNKGNELEMARAIENIPQHCFNNHTNCGEWCRYLKDPDSISIRLFTLAKKASDFSAGVSSNPNENFNCTVASKAPKSKMYGTSASYSFRVDFAVNKKNDGEKFILRK</sequence>
<feature type="compositionally biased region" description="Basic and acidic residues" evidence="1">
    <location>
        <begin position="1"/>
        <end position="40"/>
    </location>
</feature>
<evidence type="ECO:0000313" key="2">
    <source>
        <dbReference type="EMBL" id="KAK0177086.1"/>
    </source>
</evidence>
<protein>
    <submittedName>
        <fullName evidence="2">Uncharacterized protein</fullName>
    </submittedName>
</protein>
<comment type="caution">
    <text evidence="2">The sequence shown here is derived from an EMBL/GenBank/DDBJ whole genome shotgun (WGS) entry which is preliminary data.</text>
</comment>
<evidence type="ECO:0000256" key="1">
    <source>
        <dbReference type="SAM" id="MobiDB-lite"/>
    </source>
</evidence>
<feature type="region of interest" description="Disordered" evidence="1">
    <location>
        <begin position="1"/>
        <end position="78"/>
    </location>
</feature>
<feature type="compositionally biased region" description="Basic and acidic residues" evidence="1">
    <location>
        <begin position="65"/>
        <end position="78"/>
    </location>
</feature>
<proteinExistence type="predicted"/>
<gene>
    <name evidence="2" type="ORF">PV328_001165</name>
</gene>
<dbReference type="Proteomes" id="UP001168990">
    <property type="component" value="Unassembled WGS sequence"/>
</dbReference>
<reference evidence="2" key="1">
    <citation type="journal article" date="2023" name="bioRxiv">
        <title>Scaffold-level genome assemblies of two parasitoid biocontrol wasps reveal the parthenogenesis mechanism and an associated novel virus.</title>
        <authorList>
            <person name="Inwood S."/>
            <person name="Skelly J."/>
            <person name="Guhlin J."/>
            <person name="Harrop T."/>
            <person name="Goldson S."/>
            <person name="Dearden P."/>
        </authorList>
    </citation>
    <scope>NUCLEOTIDE SEQUENCE</scope>
    <source>
        <strain evidence="2">Irish</strain>
        <tissue evidence="2">Whole body</tissue>
    </source>
</reference>
<dbReference type="EMBL" id="JAQQBS010000001">
    <property type="protein sequence ID" value="KAK0177086.1"/>
    <property type="molecule type" value="Genomic_DNA"/>
</dbReference>
<reference evidence="2" key="2">
    <citation type="submission" date="2023-03" db="EMBL/GenBank/DDBJ databases">
        <authorList>
            <person name="Inwood S.N."/>
            <person name="Skelly J.G."/>
            <person name="Guhlin J."/>
            <person name="Harrop T.W.R."/>
            <person name="Goldson S.G."/>
            <person name="Dearden P.K."/>
        </authorList>
    </citation>
    <scope>NUCLEOTIDE SEQUENCE</scope>
    <source>
        <strain evidence="2">Irish</strain>
        <tissue evidence="2">Whole body</tissue>
    </source>
</reference>